<organism evidence="1 2">
    <name type="scientific">Thioalbus denitrificans</name>
    <dbReference type="NCBI Taxonomy" id="547122"/>
    <lineage>
        <taxon>Bacteria</taxon>
        <taxon>Pseudomonadati</taxon>
        <taxon>Pseudomonadota</taxon>
        <taxon>Gammaproteobacteria</taxon>
        <taxon>Chromatiales</taxon>
        <taxon>Ectothiorhodospiraceae</taxon>
        <taxon>Thioalbus</taxon>
    </lineage>
</organism>
<keyword evidence="2" id="KW-1185">Reference proteome</keyword>
<reference evidence="1 2" key="1">
    <citation type="submission" date="2018-07" db="EMBL/GenBank/DDBJ databases">
        <title>Genomic Encyclopedia of Type Strains, Phase IV (KMG-IV): sequencing the most valuable type-strain genomes for metagenomic binning, comparative biology and taxonomic classification.</title>
        <authorList>
            <person name="Goeker M."/>
        </authorList>
    </citation>
    <scope>NUCLEOTIDE SEQUENCE [LARGE SCALE GENOMIC DNA]</scope>
    <source>
        <strain evidence="1 2">DSM 26407</strain>
    </source>
</reference>
<protein>
    <submittedName>
        <fullName evidence="1">Uncharacterized protein</fullName>
    </submittedName>
</protein>
<dbReference type="AlphaFoldDB" id="A0A369C8A2"/>
<name>A0A369C8A2_9GAMM</name>
<evidence type="ECO:0000313" key="2">
    <source>
        <dbReference type="Proteomes" id="UP000252707"/>
    </source>
</evidence>
<dbReference type="Proteomes" id="UP000252707">
    <property type="component" value="Unassembled WGS sequence"/>
</dbReference>
<sequence length="151" mass="18223">MVSLSPRDLIPRSQQEVRGRLAALEERRNRLRAYGDRMVAEFRERFPDAPAYLTRYADRTNNDFRWRRSAARRWRGEGVRRRNTSIELTGEDGMLLLQWLPEETRRVWIDYERRRIELNLALALTNYERMRLRDYLDRVAVLRRLGRESAG</sequence>
<proteinExistence type="predicted"/>
<dbReference type="EMBL" id="QPJY01000008">
    <property type="protein sequence ID" value="RCX28034.1"/>
    <property type="molecule type" value="Genomic_DNA"/>
</dbReference>
<gene>
    <name evidence="1" type="ORF">DFQ59_10862</name>
</gene>
<evidence type="ECO:0000313" key="1">
    <source>
        <dbReference type="EMBL" id="RCX28034.1"/>
    </source>
</evidence>
<comment type="caution">
    <text evidence="1">The sequence shown here is derived from an EMBL/GenBank/DDBJ whole genome shotgun (WGS) entry which is preliminary data.</text>
</comment>
<accession>A0A369C8A2</accession>